<gene>
    <name evidence="2" type="ORF">B0T11DRAFT_129972</name>
</gene>
<comment type="caution">
    <text evidence="2">The sequence shown here is derived from an EMBL/GenBank/DDBJ whole genome shotgun (WGS) entry which is preliminary data.</text>
</comment>
<dbReference type="PANTHER" id="PTHR35394:SF5">
    <property type="entry name" value="DUF3176 DOMAIN-CONTAINING PROTEIN"/>
    <property type="match status" value="1"/>
</dbReference>
<feature type="transmembrane region" description="Helical" evidence="1">
    <location>
        <begin position="559"/>
        <end position="579"/>
    </location>
</feature>
<feature type="transmembrane region" description="Helical" evidence="1">
    <location>
        <begin position="184"/>
        <end position="204"/>
    </location>
</feature>
<keyword evidence="1" id="KW-0472">Membrane</keyword>
<dbReference type="InterPro" id="IPR021514">
    <property type="entry name" value="DUF3176"/>
</dbReference>
<keyword evidence="1" id="KW-0812">Transmembrane</keyword>
<evidence type="ECO:0000256" key="1">
    <source>
        <dbReference type="SAM" id="Phobius"/>
    </source>
</evidence>
<dbReference type="Proteomes" id="UP000813385">
    <property type="component" value="Unassembled WGS sequence"/>
</dbReference>
<keyword evidence="3" id="KW-1185">Reference proteome</keyword>
<accession>A0A8K0X079</accession>
<keyword evidence="1" id="KW-1133">Transmembrane helix</keyword>
<dbReference type="EMBL" id="JAGPXD010000006">
    <property type="protein sequence ID" value="KAH7349341.1"/>
    <property type="molecule type" value="Genomic_DNA"/>
</dbReference>
<sequence>MTSILTMASLYDPVPADSTSHRIPRKRVASDLIVGFESPVNEKHAYSSLTTRFNGRNDTQPEPAEDAPRERSALSWWSLEILSCFAAAACLAGIVALLAVYDGQPQQSWKSSAVTLNGVVAFLATMCRTFFMVAISAALAQGKWNQLTGRNDGVPHRLRDWAVFDDAAKGPWGSLQLLWRFKGLHIACVGAILTIMSLAFGLFAQQLLDVEVREVFVTGSRDTGNVIRTSWAASKREDATFSAVSSNVDLRSITRLAIYNGYMGTDIEDMTVNCATGNCTWPIIPTVGVCGACVDTTESIRVDLVPEIGLCNVTAPGNLTLRGSCNLQDFGPIMTIGPGTGEVFSRLDEAPPSSDALPVITQFGILGLPQMMPANTTINNSIATECGLWYCVQARKIWVDQGELHDEIVETSFTTQEIDSEVTLEAQRNGRINFTDIPFSFNTDPGEHYGIHVREMFALDKYFASILLGNVTMDGGLGVATPTTDFAEAAHIGLNDIDAWIQRLAKSMTNNIRTIGYVQTGTQELSGENAQPMPDKQPVPDIARYEGTARSNQVFFVVYWSWLAYPAAMVALAALYLGFEATRTSLLEDIRPWKDDAMMPLSMSLDEHSREVAREGLVEPKGARERLGRLEMTITRGDRGFPSGFVVREH</sequence>
<dbReference type="PANTHER" id="PTHR35394">
    <property type="entry name" value="DUF3176 DOMAIN-CONTAINING PROTEIN"/>
    <property type="match status" value="1"/>
</dbReference>
<reference evidence="2" key="1">
    <citation type="journal article" date="2021" name="Nat. Commun.">
        <title>Genetic determinants of endophytism in the Arabidopsis root mycobiome.</title>
        <authorList>
            <person name="Mesny F."/>
            <person name="Miyauchi S."/>
            <person name="Thiergart T."/>
            <person name="Pickel B."/>
            <person name="Atanasova L."/>
            <person name="Karlsson M."/>
            <person name="Huettel B."/>
            <person name="Barry K.W."/>
            <person name="Haridas S."/>
            <person name="Chen C."/>
            <person name="Bauer D."/>
            <person name="Andreopoulos W."/>
            <person name="Pangilinan J."/>
            <person name="LaButti K."/>
            <person name="Riley R."/>
            <person name="Lipzen A."/>
            <person name="Clum A."/>
            <person name="Drula E."/>
            <person name="Henrissat B."/>
            <person name="Kohler A."/>
            <person name="Grigoriev I.V."/>
            <person name="Martin F.M."/>
            <person name="Hacquard S."/>
        </authorList>
    </citation>
    <scope>NUCLEOTIDE SEQUENCE</scope>
    <source>
        <strain evidence="2">MPI-CAGE-AT-0016</strain>
    </source>
</reference>
<protein>
    <submittedName>
        <fullName evidence="2">Uncharacterized protein</fullName>
    </submittedName>
</protein>
<evidence type="ECO:0000313" key="2">
    <source>
        <dbReference type="EMBL" id="KAH7349341.1"/>
    </source>
</evidence>
<dbReference type="Pfam" id="PF11374">
    <property type="entry name" value="DUF3176"/>
    <property type="match status" value="1"/>
</dbReference>
<feature type="transmembrane region" description="Helical" evidence="1">
    <location>
        <begin position="79"/>
        <end position="101"/>
    </location>
</feature>
<feature type="transmembrane region" description="Helical" evidence="1">
    <location>
        <begin position="121"/>
        <end position="140"/>
    </location>
</feature>
<proteinExistence type="predicted"/>
<dbReference type="OrthoDB" id="5242705at2759"/>
<evidence type="ECO:0000313" key="3">
    <source>
        <dbReference type="Proteomes" id="UP000813385"/>
    </source>
</evidence>
<organism evidence="2 3">
    <name type="scientific">Plectosphaerella cucumerina</name>
    <dbReference type="NCBI Taxonomy" id="40658"/>
    <lineage>
        <taxon>Eukaryota</taxon>
        <taxon>Fungi</taxon>
        <taxon>Dikarya</taxon>
        <taxon>Ascomycota</taxon>
        <taxon>Pezizomycotina</taxon>
        <taxon>Sordariomycetes</taxon>
        <taxon>Hypocreomycetidae</taxon>
        <taxon>Glomerellales</taxon>
        <taxon>Plectosphaerellaceae</taxon>
        <taxon>Plectosphaerella</taxon>
    </lineage>
</organism>
<dbReference type="AlphaFoldDB" id="A0A8K0X079"/>
<name>A0A8K0X079_9PEZI</name>